<dbReference type="OrthoDB" id="9897613at2759"/>
<dbReference type="GO" id="GO:0016020">
    <property type="term" value="C:membrane"/>
    <property type="evidence" value="ECO:0000318"/>
    <property type="project" value="GO_Central"/>
</dbReference>
<evidence type="ECO:0000313" key="11">
    <source>
        <dbReference type="RefSeq" id="XP_031758781.1"/>
    </source>
</evidence>
<evidence type="ECO:0000256" key="3">
    <source>
        <dbReference type="ARBA" id="ARBA00022692"/>
    </source>
</evidence>
<accession>A0A6I8Q2P7</accession>
<dbReference type="RefSeq" id="XP_031758781.1">
    <property type="nucleotide sequence ID" value="XM_031902921.1"/>
</dbReference>
<dbReference type="GeneTree" id="ENSGT01030000234590"/>
<evidence type="ECO:0000313" key="12">
    <source>
        <dbReference type="Xenbase" id="XB-GENE-29099719"/>
    </source>
</evidence>
<dbReference type="Bgee" id="ENSXETG00000037144">
    <property type="expression patterns" value="Expressed in skeletal muscle tissue"/>
</dbReference>
<dbReference type="InterPro" id="IPR008661">
    <property type="entry name" value="L6_membrane"/>
</dbReference>
<sequence length="231" mass="25282">MCVGKCSRYVGLSLVLLSLLSIALQLFLLYPNFDGSYLDEGNISSHVRKYAGIWAGGLLVLVPGIQATLAGFKVRGLTCCCTCCDMLLSFVLSSVAFVGAAYCLFISSQGLKNGPYCSYQNTQTHVLEWGFAFENNDPGRWGNSDVYVFGIPVWSDICDKPPMIVPWTFSFFFLLGLVGVLQVVLSFFQIINSFIGIFGGRCDGYKWRADDGPGDKRKAPETGGKEDSLPK</sequence>
<feature type="transmembrane region" description="Helical" evidence="7">
    <location>
        <begin position="86"/>
        <end position="107"/>
    </location>
</feature>
<dbReference type="KEGG" id="xtr:101735261"/>
<feature type="transmembrane region" description="Helical" evidence="7">
    <location>
        <begin position="50"/>
        <end position="74"/>
    </location>
</feature>
<keyword evidence="3 7" id="KW-0812">Transmembrane</keyword>
<keyword evidence="4 7" id="KW-1133">Transmembrane helix</keyword>
<evidence type="ECO:0000256" key="1">
    <source>
        <dbReference type="ARBA" id="ARBA00004141"/>
    </source>
</evidence>
<dbReference type="Pfam" id="PF05805">
    <property type="entry name" value="L6_membrane"/>
    <property type="match status" value="1"/>
</dbReference>
<dbReference type="Proteomes" id="UP000008143">
    <property type="component" value="Chromosome 5"/>
</dbReference>
<dbReference type="PANTHER" id="PTHR14198:SF25">
    <property type="entry name" value="TRANSMEMBRANE 4 L SIX FAMILY MEMBER 19"/>
    <property type="match status" value="1"/>
</dbReference>
<dbReference type="PANTHER" id="PTHR14198">
    <property type="entry name" value="TRANSMEMBRANE 4 L6 FAMILY MEMBER 1-RELATED"/>
    <property type="match status" value="1"/>
</dbReference>
<dbReference type="AGR" id="Xenbase:XB-GENE-29099719"/>
<keyword evidence="9" id="KW-1185">Reference proteome</keyword>
<feature type="transmembrane region" description="Helical" evidence="7">
    <location>
        <begin position="9"/>
        <end position="30"/>
    </location>
</feature>
<keyword evidence="5 7" id="KW-0472">Membrane</keyword>
<dbReference type="Ensembl" id="ENSXETT00000104338">
    <property type="protein sequence ID" value="ENSXETP00000066565"/>
    <property type="gene ID" value="ENSXETG00000037144"/>
</dbReference>
<feature type="region of interest" description="Disordered" evidence="6">
    <location>
        <begin position="209"/>
        <end position="231"/>
    </location>
</feature>
<evidence type="ECO:0000256" key="2">
    <source>
        <dbReference type="ARBA" id="ARBA00006193"/>
    </source>
</evidence>
<evidence type="ECO:0000313" key="8">
    <source>
        <dbReference type="Ensembl" id="ENSXETP00000066565"/>
    </source>
</evidence>
<evidence type="ECO:0000256" key="4">
    <source>
        <dbReference type="ARBA" id="ARBA00022989"/>
    </source>
</evidence>
<reference evidence="10 11" key="3">
    <citation type="submission" date="2025-04" db="UniProtKB">
        <authorList>
            <consortium name="RefSeq"/>
        </authorList>
    </citation>
    <scope>IDENTIFICATION</scope>
    <source>
        <strain evidence="10 11">Nigerian</strain>
        <tissue evidence="10 11">Liver and blood</tissue>
    </source>
</reference>
<organism evidence="8">
    <name type="scientific">Xenopus tropicalis</name>
    <name type="common">Western clawed frog</name>
    <name type="synonym">Silurana tropicalis</name>
    <dbReference type="NCBI Taxonomy" id="8364"/>
    <lineage>
        <taxon>Eukaryota</taxon>
        <taxon>Metazoa</taxon>
        <taxon>Chordata</taxon>
        <taxon>Craniata</taxon>
        <taxon>Vertebrata</taxon>
        <taxon>Euteleostomi</taxon>
        <taxon>Amphibia</taxon>
        <taxon>Batrachia</taxon>
        <taxon>Anura</taxon>
        <taxon>Pipoidea</taxon>
        <taxon>Pipidae</taxon>
        <taxon>Xenopodinae</taxon>
        <taxon>Xenopus</taxon>
        <taxon>Silurana</taxon>
    </lineage>
</organism>
<evidence type="ECO:0000256" key="5">
    <source>
        <dbReference type="ARBA" id="ARBA00023136"/>
    </source>
</evidence>
<evidence type="ECO:0000313" key="10">
    <source>
        <dbReference type="RefSeq" id="XP_031758780.1"/>
    </source>
</evidence>
<dbReference type="RefSeq" id="XP_031758780.1">
    <property type="nucleotide sequence ID" value="XM_031902920.1"/>
</dbReference>
<comment type="similarity">
    <text evidence="2">Belongs to the L6 tetraspanin family.</text>
</comment>
<comment type="subcellular location">
    <subcellularLocation>
        <location evidence="1">Membrane</location>
        <topology evidence="1">Multi-pass membrane protein</topology>
    </subcellularLocation>
</comment>
<dbReference type="OMA" id="IINGCFG"/>
<dbReference type="GeneID" id="101735261"/>
<reference evidence="8" key="2">
    <citation type="submission" date="2020-05" db="UniProtKB">
        <authorList>
            <consortium name="Ensembl"/>
        </authorList>
    </citation>
    <scope>IDENTIFICATION</scope>
</reference>
<name>A0A6I8Q2P7_XENTR</name>
<proteinExistence type="inferred from homology"/>
<gene>
    <name evidence="8 10 11 12" type="primary">tm4sf19</name>
</gene>
<protein>
    <submittedName>
        <fullName evidence="8">Transmembrane 4 L six family member 19</fullName>
    </submittedName>
    <submittedName>
        <fullName evidence="10 11">Transmembrane 4 L6 family member 19</fullName>
    </submittedName>
</protein>
<dbReference type="AlphaFoldDB" id="A0A6I8Q2P7"/>
<evidence type="ECO:0000256" key="6">
    <source>
        <dbReference type="SAM" id="MobiDB-lite"/>
    </source>
</evidence>
<dbReference type="CTD" id="116211"/>
<dbReference type="Xenbase" id="XB-GENE-29099719">
    <property type="gene designation" value="tm4sf19"/>
</dbReference>
<evidence type="ECO:0000313" key="9">
    <source>
        <dbReference type="Proteomes" id="UP000008143"/>
    </source>
</evidence>
<reference evidence="8" key="1">
    <citation type="journal article" date="2010" name="Science">
        <title>The genome of the Western clawed frog Xenopus tropicalis.</title>
        <authorList>
            <person name="Hellsten U."/>
            <person name="Harland R.M."/>
            <person name="Gilchrist M.J."/>
            <person name="Hendrix D."/>
            <person name="Jurka J."/>
            <person name="Kapitonov V."/>
            <person name="Ovcharenko I."/>
            <person name="Putnam N.H."/>
            <person name="Shu S."/>
            <person name="Taher L."/>
            <person name="Blitz I.L."/>
            <person name="Blumberg B."/>
            <person name="Dichmann D.S."/>
            <person name="Dubchak I."/>
            <person name="Amaya E."/>
            <person name="Detter J.C."/>
            <person name="Fletcher R."/>
            <person name="Gerhard D.S."/>
            <person name="Goodstein D."/>
            <person name="Graves T."/>
            <person name="Grigoriev I.V."/>
            <person name="Grimwood J."/>
            <person name="Kawashima T."/>
            <person name="Lindquist E."/>
            <person name="Lucas S.M."/>
            <person name="Mead P.E."/>
            <person name="Mitros T."/>
            <person name="Ogino H."/>
            <person name="Ohta Y."/>
            <person name="Poliakov A.V."/>
            <person name="Pollet N."/>
            <person name="Robert J."/>
            <person name="Salamov A."/>
            <person name="Sater A.K."/>
            <person name="Schmutz J."/>
            <person name="Terry A."/>
            <person name="Vize P.D."/>
            <person name="Warren W.C."/>
            <person name="Wells D."/>
            <person name="Wills A."/>
            <person name="Wilson R.K."/>
            <person name="Zimmerman L.B."/>
            <person name="Zorn A.M."/>
            <person name="Grainger R."/>
            <person name="Grammer T."/>
            <person name="Khokha M.K."/>
            <person name="Richardson P.M."/>
            <person name="Rokhsar D.S."/>
        </authorList>
    </citation>
    <scope>NUCLEOTIDE SEQUENCE [LARGE SCALE GENOMIC DNA]</scope>
    <source>
        <strain evidence="8">Nigerian</strain>
    </source>
</reference>
<evidence type="ECO:0000256" key="7">
    <source>
        <dbReference type="SAM" id="Phobius"/>
    </source>
</evidence>
<feature type="transmembrane region" description="Helical" evidence="7">
    <location>
        <begin position="169"/>
        <end position="191"/>
    </location>
</feature>